<dbReference type="InterPro" id="IPR027806">
    <property type="entry name" value="HARBI1_dom"/>
</dbReference>
<dbReference type="Pfam" id="PF13613">
    <property type="entry name" value="HTH_Tnp_4"/>
    <property type="match status" value="1"/>
</dbReference>
<keyword evidence="4" id="KW-0862">Zinc</keyword>
<protein>
    <submittedName>
        <fullName evidence="10">Uncharacterized protein LOC111127637</fullName>
    </submittedName>
</protein>
<dbReference type="Pfam" id="PF13359">
    <property type="entry name" value="DDE_Tnp_4"/>
    <property type="match status" value="1"/>
</dbReference>
<evidence type="ECO:0000256" key="7">
    <source>
        <dbReference type="SAM" id="MobiDB-lite"/>
    </source>
</evidence>
<comment type="cofactor">
    <cofactor evidence="1">
        <name>a divalent metal cation</name>
        <dbReference type="ChEBI" id="CHEBI:60240"/>
    </cofactor>
</comment>
<dbReference type="SUPFAM" id="SSF57716">
    <property type="entry name" value="Glucocorticoid receptor-like (DNA-binding domain)"/>
    <property type="match status" value="1"/>
</dbReference>
<keyword evidence="5 6" id="KW-0238">DNA-binding</keyword>
<sequence>MGKDYCSIKGCHNTTGIIGRFGKRVKLHHLPKKQSLKSAWLRAISRSNYKGGHFTYVCSDHFPHGDGRTWKHEVPTLFLPQKTEKTTKLRSTKNSTHSEMELESVEDVNTDAAPDSLEYSTGSSSILMDHQYSSQLEAVETEVVHQVTTACTQTQTTMEDESVHVVRPEISIEDIQNSDEKIQFYTGLPDFDTFRALFETLCEFGMDDMESDQRMKLRLVDQFLLVMMRLRLGLLVKDLAYRFKLSCPTVSRIFSRWIIFMKQCLSSTVFLPKLKDLQQRIPNCFKNFSDTRIILDCTEIFIQTPSSLENKSQTYSNYKSHNTFKSLIGITMTGAVCLISKLWGGSTSDVHITRNCGLLEEIQPGDAVMADKGFIHIKTDLDKKGAKLYCPPFKTKSQFTKEEVENTRRIASARIHVERKMEQIKNFRLLQGIIPLTLAPIANELFFVCAALTNLLPPLVNQ</sequence>
<evidence type="ECO:0000256" key="6">
    <source>
        <dbReference type="PROSITE-ProRule" id="PRU00309"/>
    </source>
</evidence>
<keyword evidence="2" id="KW-0479">Metal-binding</keyword>
<organism evidence="9 10">
    <name type="scientific">Crassostrea virginica</name>
    <name type="common">Eastern oyster</name>
    <dbReference type="NCBI Taxonomy" id="6565"/>
    <lineage>
        <taxon>Eukaryota</taxon>
        <taxon>Metazoa</taxon>
        <taxon>Spiralia</taxon>
        <taxon>Lophotrochozoa</taxon>
        <taxon>Mollusca</taxon>
        <taxon>Bivalvia</taxon>
        <taxon>Autobranchia</taxon>
        <taxon>Pteriomorphia</taxon>
        <taxon>Ostreida</taxon>
        <taxon>Ostreoidea</taxon>
        <taxon>Ostreidae</taxon>
        <taxon>Crassostrea</taxon>
    </lineage>
</organism>
<dbReference type="PANTHER" id="PTHR23080">
    <property type="entry name" value="THAP DOMAIN PROTEIN"/>
    <property type="match status" value="1"/>
</dbReference>
<accession>A0A8B8DLG9</accession>
<evidence type="ECO:0000256" key="1">
    <source>
        <dbReference type="ARBA" id="ARBA00001968"/>
    </source>
</evidence>
<name>A0A8B8DLG9_CRAVI</name>
<dbReference type="Gene3D" id="6.20.210.20">
    <property type="entry name" value="THAP domain"/>
    <property type="match status" value="1"/>
</dbReference>
<dbReference type="Proteomes" id="UP000694844">
    <property type="component" value="Chromosome 3"/>
</dbReference>
<evidence type="ECO:0000256" key="5">
    <source>
        <dbReference type="ARBA" id="ARBA00023125"/>
    </source>
</evidence>
<evidence type="ECO:0000313" key="10">
    <source>
        <dbReference type="RefSeq" id="XP_022328605.1"/>
    </source>
</evidence>
<dbReference type="AlphaFoldDB" id="A0A8B8DLG9"/>
<gene>
    <name evidence="10" type="primary">LOC111127637</name>
</gene>
<dbReference type="InterPro" id="IPR006612">
    <property type="entry name" value="THAP_Znf"/>
</dbReference>
<proteinExistence type="predicted"/>
<evidence type="ECO:0000256" key="2">
    <source>
        <dbReference type="ARBA" id="ARBA00022723"/>
    </source>
</evidence>
<evidence type="ECO:0000256" key="4">
    <source>
        <dbReference type="ARBA" id="ARBA00022833"/>
    </source>
</evidence>
<dbReference type="InterPro" id="IPR027805">
    <property type="entry name" value="Transposase_HTH_dom"/>
</dbReference>
<evidence type="ECO:0000313" key="9">
    <source>
        <dbReference type="Proteomes" id="UP000694844"/>
    </source>
</evidence>
<feature type="domain" description="THAP-type" evidence="8">
    <location>
        <begin position="1"/>
        <end position="78"/>
    </location>
</feature>
<dbReference type="RefSeq" id="XP_022328605.1">
    <property type="nucleotide sequence ID" value="XM_022472897.1"/>
</dbReference>
<evidence type="ECO:0000259" key="8">
    <source>
        <dbReference type="PROSITE" id="PS50950"/>
    </source>
</evidence>
<dbReference type="KEGG" id="cvn:111127637"/>
<feature type="region of interest" description="Disordered" evidence="7">
    <location>
        <begin position="85"/>
        <end position="114"/>
    </location>
</feature>
<dbReference type="GO" id="GO:0003677">
    <property type="term" value="F:DNA binding"/>
    <property type="evidence" value="ECO:0007669"/>
    <property type="project" value="UniProtKB-UniRule"/>
</dbReference>
<dbReference type="GeneID" id="111127637"/>
<keyword evidence="9" id="KW-1185">Reference proteome</keyword>
<evidence type="ECO:0000256" key="3">
    <source>
        <dbReference type="ARBA" id="ARBA00022771"/>
    </source>
</evidence>
<reference evidence="10" key="1">
    <citation type="submission" date="2025-08" db="UniProtKB">
        <authorList>
            <consortium name="RefSeq"/>
        </authorList>
    </citation>
    <scope>IDENTIFICATION</scope>
    <source>
        <tissue evidence="10">Whole sample</tissue>
    </source>
</reference>
<dbReference type="OrthoDB" id="6131652at2759"/>
<dbReference type="GO" id="GO:0008270">
    <property type="term" value="F:zinc ion binding"/>
    <property type="evidence" value="ECO:0007669"/>
    <property type="project" value="UniProtKB-KW"/>
</dbReference>
<dbReference type="Pfam" id="PF05485">
    <property type="entry name" value="THAP"/>
    <property type="match status" value="1"/>
</dbReference>
<dbReference type="PROSITE" id="PS50950">
    <property type="entry name" value="ZF_THAP"/>
    <property type="match status" value="1"/>
</dbReference>
<keyword evidence="3 6" id="KW-0863">Zinc-finger</keyword>
<dbReference type="InterPro" id="IPR038441">
    <property type="entry name" value="THAP_Znf_sf"/>
</dbReference>
<dbReference type="SMART" id="SM00980">
    <property type="entry name" value="THAP"/>
    <property type="match status" value="1"/>
</dbReference>